<proteinExistence type="predicted"/>
<evidence type="ECO:0000313" key="2">
    <source>
        <dbReference type="Proteomes" id="UP000526786"/>
    </source>
</evidence>
<evidence type="ECO:0000313" key="1">
    <source>
        <dbReference type="EMBL" id="MBA4454242.1"/>
    </source>
</evidence>
<feature type="non-terminal residue" evidence="1">
    <location>
        <position position="543"/>
    </location>
</feature>
<organism evidence="1 2">
    <name type="scientific">Candidatus Nitrosomaritimum aestuariumsis</name>
    <dbReference type="NCBI Taxonomy" id="3342354"/>
    <lineage>
        <taxon>Archaea</taxon>
        <taxon>Nitrososphaerota</taxon>
        <taxon>Nitrososphaeria</taxon>
        <taxon>Nitrosopumilales</taxon>
        <taxon>Nitrosopumilaceae</taxon>
        <taxon>Candidatus Nitrosomaritimum</taxon>
    </lineage>
</organism>
<dbReference type="Proteomes" id="UP000526786">
    <property type="component" value="Unassembled WGS sequence"/>
</dbReference>
<sequence length="543" mass="60605">MTFDSHMTSSYSKLSQDTLWKLKVLTFASGTIVMALEIATSRILTPVFGSTIYTWGSLIGVILSGLSLGYYLGGRIADDHPKFEKICGIVFCVGLFVVGIPFFASSVVDFSLAIMPVSQFTPLLATFLLLMLPSVLLGFVSPYVIKLGTKSLEKVGNISGNLYSIATVGSIFGTFLTVFVLIPNVTVNQIIFGLGIALIGSSLIGLKISPKVIALGVLIILIVPWTSLSSNTISHNGTLIYEKETMFSHLDVVEFADNRSLYLDGMRHSSMNMRDPLDLVIDYTEYFHLGMMFNPTAKDILFVGGGGFSGPKNFLALYPDTKIDVIEIDPDVIDVAKTYFNLESNPRLQVFNDDARKHLSMFDKKYDVIILDAYATNYVPYHLITHEFYQLLEKRLETNGVIVSNLLGSIEGNNSPLVRSIYKTLQETFPVAYVFPTEEKPTNLQNIMVVSSNQPYEFDRLLLLEKSKNSPVDYLSDELSKQQHFYTGIIETSDVPFLTDQFNPSEVLLNPVTKKPFIQDFQENEIEEKQHLEYSMNLILGFA</sequence>
<comment type="caution">
    <text evidence="1">The sequence shown here is derived from an EMBL/GenBank/DDBJ whole genome shotgun (WGS) entry which is preliminary data.</text>
</comment>
<protein>
    <submittedName>
        <fullName evidence="1">Fused MFS/spermidine synthase</fullName>
    </submittedName>
</protein>
<reference evidence="1 2" key="1">
    <citation type="journal article" date="2020" name="Appl. Environ. Microbiol.">
        <title>Genomic Characteristics of a Novel Species of Ammonia-Oxidizing Archaea from the Jiulong River Estuary.</title>
        <authorList>
            <person name="Zou D."/>
            <person name="Wan R."/>
            <person name="Han L."/>
            <person name="Xu M.N."/>
            <person name="Liu Y."/>
            <person name="Liu H."/>
            <person name="Kao S.J."/>
            <person name="Li M."/>
        </authorList>
    </citation>
    <scope>NUCLEOTIDE SEQUENCE [LARGE SCALE GENOMIC DNA]</scope>
    <source>
        <strain evidence="1">W2bin3</strain>
    </source>
</reference>
<accession>A0AC60W375</accession>
<dbReference type="EMBL" id="JACENC010000185">
    <property type="protein sequence ID" value="MBA4454242.1"/>
    <property type="molecule type" value="Genomic_DNA"/>
</dbReference>
<name>A0AC60W375_9ARCH</name>
<gene>
    <name evidence="1" type="ORF">H2B05_04780</name>
</gene>